<dbReference type="SUPFAM" id="SSF54814">
    <property type="entry name" value="Prokaryotic type KH domain (KH-domain type II)"/>
    <property type="match status" value="1"/>
</dbReference>
<organism evidence="4 5">
    <name type="scientific">Amygdalobacter nucleatus</name>
    <dbReference type="NCBI Taxonomy" id="3029274"/>
    <lineage>
        <taxon>Bacteria</taxon>
        <taxon>Bacillati</taxon>
        <taxon>Bacillota</taxon>
        <taxon>Clostridia</taxon>
        <taxon>Eubacteriales</taxon>
        <taxon>Oscillospiraceae</taxon>
        <taxon>Amygdalobacter</taxon>
    </lineage>
</organism>
<dbReference type="OrthoDB" id="9812389at2"/>
<keyword evidence="3" id="KW-0143">Chaperone</keyword>
<comment type="caution">
    <text evidence="4">The sequence shown here is derived from an EMBL/GenBank/DDBJ whole genome shotgun (WGS) entry which is preliminary data.</text>
</comment>
<comment type="subunit">
    <text evidence="3">Forms a complex with KhpB.</text>
</comment>
<dbReference type="GO" id="GO:0008360">
    <property type="term" value="P:regulation of cell shape"/>
    <property type="evidence" value="ECO:0007669"/>
    <property type="project" value="UniProtKB-KW"/>
</dbReference>
<dbReference type="Pfam" id="PF13083">
    <property type="entry name" value="KH_KhpA-B"/>
    <property type="match status" value="1"/>
</dbReference>
<proteinExistence type="inferred from homology"/>
<evidence type="ECO:0000256" key="2">
    <source>
        <dbReference type="ARBA" id="ARBA00022884"/>
    </source>
</evidence>
<dbReference type="GO" id="GO:0003723">
    <property type="term" value="F:RNA binding"/>
    <property type="evidence" value="ECO:0007669"/>
    <property type="project" value="UniProtKB-UniRule"/>
</dbReference>
<dbReference type="RefSeq" id="WP_066715270.1">
    <property type="nucleotide sequence ID" value="NZ_CP118869.1"/>
</dbReference>
<dbReference type="CDD" id="cd22533">
    <property type="entry name" value="KH-II_YlqC-like"/>
    <property type="match status" value="1"/>
</dbReference>
<dbReference type="Proteomes" id="UP000070080">
    <property type="component" value="Unassembled WGS sequence"/>
</dbReference>
<keyword evidence="1 3" id="KW-0963">Cytoplasm</keyword>
<dbReference type="EMBL" id="LSCV01000046">
    <property type="protein sequence ID" value="KXB38792.1"/>
    <property type="molecule type" value="Genomic_DNA"/>
</dbReference>
<keyword evidence="3" id="KW-0961">Cell wall biogenesis/degradation</keyword>
<keyword evidence="5" id="KW-1185">Reference proteome</keyword>
<dbReference type="PANTHER" id="PTHR34654">
    <property type="entry name" value="UPF0109 PROTEIN SCO5592"/>
    <property type="match status" value="1"/>
</dbReference>
<dbReference type="GO" id="GO:0071555">
    <property type="term" value="P:cell wall organization"/>
    <property type="evidence" value="ECO:0007669"/>
    <property type="project" value="UniProtKB-KW"/>
</dbReference>
<dbReference type="GO" id="GO:0009252">
    <property type="term" value="P:peptidoglycan biosynthetic process"/>
    <property type="evidence" value="ECO:0007669"/>
    <property type="project" value="UniProtKB-UniRule"/>
</dbReference>
<dbReference type="PROSITE" id="PS50084">
    <property type="entry name" value="KH_TYPE_1"/>
    <property type="match status" value="1"/>
</dbReference>
<protein>
    <recommendedName>
        <fullName evidence="3">RNA-binding protein KhpA</fullName>
    </recommendedName>
    <alternativeName>
        <fullName evidence="3">KH-domain protein A</fullName>
    </alternativeName>
</protein>
<comment type="subcellular location">
    <subcellularLocation>
        <location evidence="3">Cytoplasm</location>
    </subcellularLocation>
</comment>
<evidence type="ECO:0000256" key="3">
    <source>
        <dbReference type="HAMAP-Rule" id="MF_00088"/>
    </source>
</evidence>
<dbReference type="GO" id="GO:0005737">
    <property type="term" value="C:cytoplasm"/>
    <property type="evidence" value="ECO:0007669"/>
    <property type="project" value="UniProtKB-SubCell"/>
</dbReference>
<sequence>MERQRRQRILDNVSYEQALVELHDLLQILVEPLVEHKDEIKIVPVEKEHQVVLQLYVHNDDMGRVIGRAGKRAQAIRSLIKAKASRVGVRVAVDIVDNIA</sequence>
<keyword evidence="2 3" id="KW-0694">RNA-binding</keyword>
<dbReference type="AlphaFoldDB" id="A0A133Y6F8"/>
<dbReference type="PANTHER" id="PTHR34654:SF1">
    <property type="entry name" value="RNA-BINDING PROTEIN KHPA"/>
    <property type="match status" value="1"/>
</dbReference>
<comment type="similarity">
    <text evidence="3">Belongs to the KhpA RNA-binding protein family.</text>
</comment>
<evidence type="ECO:0000313" key="5">
    <source>
        <dbReference type="Proteomes" id="UP000070080"/>
    </source>
</evidence>
<evidence type="ECO:0000256" key="1">
    <source>
        <dbReference type="ARBA" id="ARBA00022490"/>
    </source>
</evidence>
<dbReference type="InterPro" id="IPR015946">
    <property type="entry name" value="KH_dom-like_a/b"/>
</dbReference>
<comment type="function">
    <text evidence="3">A probable RNA chaperone. Forms a complex with KhpB which binds to cellular RNA and controls its expression. Plays a role in peptidoglycan (PG) homeostasis and cell length regulation.</text>
</comment>
<dbReference type="InterPro" id="IPR009019">
    <property type="entry name" value="KH_sf_prok-type"/>
</dbReference>
<accession>A0A133Y6F8</accession>
<evidence type="ECO:0000313" key="4">
    <source>
        <dbReference type="EMBL" id="KXB38792.1"/>
    </source>
</evidence>
<dbReference type="STRING" id="1497955.HMPREF1872_01515"/>
<reference evidence="5" key="1">
    <citation type="submission" date="2016-01" db="EMBL/GenBank/DDBJ databases">
        <authorList>
            <person name="Mitreva M."/>
            <person name="Pepin K.H."/>
            <person name="Mihindukulasuriya K.A."/>
            <person name="Fulton R."/>
            <person name="Fronick C."/>
            <person name="O'Laughlin M."/>
            <person name="Miner T."/>
            <person name="Herter B."/>
            <person name="Rosa B.A."/>
            <person name="Cordes M."/>
            <person name="Tomlinson C."/>
            <person name="Wollam A."/>
            <person name="Palsikar V.B."/>
            <person name="Mardis E.R."/>
            <person name="Wilson R.K."/>
        </authorList>
    </citation>
    <scope>NUCLEOTIDE SEQUENCE [LARGE SCALE GENOMIC DNA]</scope>
    <source>
        <strain evidence="5">KA00274</strain>
    </source>
</reference>
<dbReference type="InterPro" id="IPR020627">
    <property type="entry name" value="KhpA"/>
</dbReference>
<dbReference type="Gene3D" id="3.30.300.20">
    <property type="match status" value="1"/>
</dbReference>
<name>A0A133Y6F8_9FIRM</name>
<gene>
    <name evidence="3" type="primary">khpA</name>
    <name evidence="4" type="ORF">HMPREF1872_01515</name>
</gene>
<keyword evidence="3" id="KW-0133">Cell shape</keyword>
<dbReference type="HAMAP" id="MF_00088">
    <property type="entry name" value="KhpA"/>
    <property type="match status" value="1"/>
</dbReference>